<dbReference type="InterPro" id="IPR001303">
    <property type="entry name" value="Aldolase_II/adducin_N"/>
</dbReference>
<evidence type="ECO:0000313" key="4">
    <source>
        <dbReference type="Proteomes" id="UP000198615"/>
    </source>
</evidence>
<name>A0A8G2BII9_9PROT</name>
<evidence type="ECO:0000259" key="2">
    <source>
        <dbReference type="SMART" id="SM01007"/>
    </source>
</evidence>
<proteinExistence type="inferred from homology"/>
<dbReference type="SUPFAM" id="SSF53639">
    <property type="entry name" value="AraD/HMP-PK domain-like"/>
    <property type="match status" value="1"/>
</dbReference>
<feature type="domain" description="Class II aldolase/adducin N-terminal" evidence="2">
    <location>
        <begin position="12"/>
        <end position="194"/>
    </location>
</feature>
<dbReference type="InterPro" id="IPR051017">
    <property type="entry name" value="Aldolase-II_Adducin_sf"/>
</dbReference>
<protein>
    <submittedName>
        <fullName evidence="3">Ribulose-5-phosphate 4-epimerase/Fuculose-1-phosphate aldolase</fullName>
    </submittedName>
</protein>
<reference evidence="3 4" key="1">
    <citation type="submission" date="2016-10" db="EMBL/GenBank/DDBJ databases">
        <authorList>
            <person name="Varghese N."/>
            <person name="Submissions S."/>
        </authorList>
    </citation>
    <scope>NUCLEOTIDE SEQUENCE [LARGE SCALE GENOMIC DNA]</scope>
    <source>
        <strain evidence="3 4">DSM 18839</strain>
    </source>
</reference>
<dbReference type="Pfam" id="PF00596">
    <property type="entry name" value="Aldolase_II"/>
    <property type="match status" value="1"/>
</dbReference>
<gene>
    <name evidence="3" type="ORF">SAMN05660686_01585</name>
</gene>
<dbReference type="AlphaFoldDB" id="A0A8G2BII9"/>
<evidence type="ECO:0000256" key="1">
    <source>
        <dbReference type="ARBA" id="ARBA00037961"/>
    </source>
</evidence>
<keyword evidence="4" id="KW-1185">Reference proteome</keyword>
<accession>A0A8G2BII9</accession>
<dbReference type="PANTHER" id="PTHR10672">
    <property type="entry name" value="ADDUCIN"/>
    <property type="match status" value="1"/>
</dbReference>
<comment type="similarity">
    <text evidence="1">Belongs to the aldolase class II family.</text>
</comment>
<organism evidence="3 4">
    <name type="scientific">Thalassobaculum litoreum DSM 18839</name>
    <dbReference type="NCBI Taxonomy" id="1123362"/>
    <lineage>
        <taxon>Bacteria</taxon>
        <taxon>Pseudomonadati</taxon>
        <taxon>Pseudomonadota</taxon>
        <taxon>Alphaproteobacteria</taxon>
        <taxon>Rhodospirillales</taxon>
        <taxon>Thalassobaculaceae</taxon>
        <taxon>Thalassobaculum</taxon>
    </lineage>
</organism>
<sequence length="243" mass="26914">MKMNSAELDARRDVAAAHRLAVLHGLNEGVWNHISLISPDDSDAMLISPGHMHWSQVTASNLALMNGKGELMAGGPAPIRAGWIIHYPVHKARPDAKCVIHVHAPYITAMSIRQDMRFEPRSSQQAARFHDDVVYYEVYDGVLADEDEGKRMADTLGDKRLLMLRNHGALIATDSVAKAYLDVYQLERACMYQLLATAGGGEMALIPEDVCAEMGNLARKGQGLGHWEGFKRWVDAEQPDYAH</sequence>
<dbReference type="RefSeq" id="WP_028793303.1">
    <property type="nucleotide sequence ID" value="NZ_FNBW01000004.1"/>
</dbReference>
<dbReference type="SMART" id="SM01007">
    <property type="entry name" value="Aldolase_II"/>
    <property type="match status" value="1"/>
</dbReference>
<dbReference type="InterPro" id="IPR036409">
    <property type="entry name" value="Aldolase_II/adducin_N_sf"/>
</dbReference>
<dbReference type="GO" id="GO:0005856">
    <property type="term" value="C:cytoskeleton"/>
    <property type="evidence" value="ECO:0007669"/>
    <property type="project" value="TreeGrafter"/>
</dbReference>
<dbReference type="EMBL" id="FNBW01000004">
    <property type="protein sequence ID" value="SDF53775.1"/>
    <property type="molecule type" value="Genomic_DNA"/>
</dbReference>
<dbReference type="Proteomes" id="UP000198615">
    <property type="component" value="Unassembled WGS sequence"/>
</dbReference>
<dbReference type="GO" id="GO:0051015">
    <property type="term" value="F:actin filament binding"/>
    <property type="evidence" value="ECO:0007669"/>
    <property type="project" value="TreeGrafter"/>
</dbReference>
<comment type="caution">
    <text evidence="3">The sequence shown here is derived from an EMBL/GenBank/DDBJ whole genome shotgun (WGS) entry which is preliminary data.</text>
</comment>
<dbReference type="Gene3D" id="3.40.225.10">
    <property type="entry name" value="Class II aldolase/adducin N-terminal domain"/>
    <property type="match status" value="1"/>
</dbReference>
<dbReference type="PANTHER" id="PTHR10672:SF21">
    <property type="entry name" value="CLASS II ALDOLASE_ADDUCIN N-TERMINAL DOMAIN-CONTAINING PROTEIN"/>
    <property type="match status" value="1"/>
</dbReference>
<evidence type="ECO:0000313" key="3">
    <source>
        <dbReference type="EMBL" id="SDF53775.1"/>
    </source>
</evidence>